<protein>
    <submittedName>
        <fullName evidence="3">Uncharacterized protein</fullName>
    </submittedName>
</protein>
<feature type="coiled-coil region" evidence="1">
    <location>
        <begin position="216"/>
        <end position="243"/>
    </location>
</feature>
<name>A0A7S0ZQG9_NOCSC</name>
<evidence type="ECO:0000256" key="1">
    <source>
        <dbReference type="SAM" id="Coils"/>
    </source>
</evidence>
<proteinExistence type="predicted"/>
<dbReference type="EMBL" id="HBFQ01004969">
    <property type="protein sequence ID" value="CAD8829129.1"/>
    <property type="molecule type" value="Transcribed_RNA"/>
</dbReference>
<reference evidence="3" key="1">
    <citation type="submission" date="2021-01" db="EMBL/GenBank/DDBJ databases">
        <authorList>
            <person name="Corre E."/>
            <person name="Pelletier E."/>
            <person name="Niang G."/>
            <person name="Scheremetjew M."/>
            <person name="Finn R."/>
            <person name="Kale V."/>
            <person name="Holt S."/>
            <person name="Cochrane G."/>
            <person name="Meng A."/>
            <person name="Brown T."/>
            <person name="Cohen L."/>
        </authorList>
    </citation>
    <scope>NUCLEOTIDE SEQUENCE</scope>
</reference>
<feature type="region of interest" description="Disordered" evidence="2">
    <location>
        <begin position="65"/>
        <end position="100"/>
    </location>
</feature>
<gene>
    <name evidence="3" type="ORF">NSCI0253_LOCUS3475</name>
</gene>
<evidence type="ECO:0000313" key="3">
    <source>
        <dbReference type="EMBL" id="CAD8829129.1"/>
    </source>
</evidence>
<feature type="compositionally biased region" description="Polar residues" evidence="2">
    <location>
        <begin position="18"/>
        <end position="35"/>
    </location>
</feature>
<keyword evidence="1" id="KW-0175">Coiled coil</keyword>
<evidence type="ECO:0000256" key="2">
    <source>
        <dbReference type="SAM" id="MobiDB-lite"/>
    </source>
</evidence>
<sequence>MSMAFLGPDQLPIAAPSGNPSAASVDTDIAGSSSARPKRTASKRPVDIKALEDKFKNLQKLERESERLAKDESKVKAKQSQNHAKILNNQKKGAEKDRNRCEKELDRISKVLTKVQRESTTKGERQIQTIGKIDETIDRLAQEQKALEEELEIKVQAAAEAKGNLAHIEFAKSLLEKSTALPLDFLNASIDDDLEEIDPALLAISDEREPALLKEAEALRSGIFKLEEDNAHLRQEIERARRLLLRKQEGRWEGDGGALQVTLDVGTMKSLTADMTTDADT</sequence>
<accession>A0A7S0ZQG9</accession>
<organism evidence="3">
    <name type="scientific">Noctiluca scintillans</name>
    <name type="common">Sea sparkle</name>
    <name type="synonym">Red tide dinoflagellate</name>
    <dbReference type="NCBI Taxonomy" id="2966"/>
    <lineage>
        <taxon>Eukaryota</taxon>
        <taxon>Sar</taxon>
        <taxon>Alveolata</taxon>
        <taxon>Dinophyceae</taxon>
        <taxon>Noctilucales</taxon>
        <taxon>Noctilucaceae</taxon>
        <taxon>Noctiluca</taxon>
    </lineage>
</organism>
<dbReference type="AlphaFoldDB" id="A0A7S0ZQG9"/>
<feature type="region of interest" description="Disordered" evidence="2">
    <location>
        <begin position="1"/>
        <end position="47"/>
    </location>
</feature>
<feature type="compositionally biased region" description="Polar residues" evidence="2">
    <location>
        <begin position="78"/>
        <end position="91"/>
    </location>
</feature>
<feature type="compositionally biased region" description="Basic and acidic residues" evidence="2">
    <location>
        <begin position="65"/>
        <end position="75"/>
    </location>
</feature>